<protein>
    <submittedName>
        <fullName evidence="1">Glycosyl transferase</fullName>
    </submittedName>
</protein>
<dbReference type="InterPro" id="IPR029044">
    <property type="entry name" value="Nucleotide-diphossugar_trans"/>
</dbReference>
<dbReference type="AlphaFoldDB" id="A0AAD0XB44"/>
<dbReference type="RefSeq" id="WP_121636920.1">
    <property type="nucleotide sequence ID" value="NZ_CP033065.1"/>
</dbReference>
<sequence>MSVFFKHLRALLKMPFLVNNMSNVIKLEAKKVQLDLADFNEYKRFADIRDKSVIVSFTTYGEQIHEVHYVIKSILSQTIRPNKIVLWLDESEFSESDIPLTLSSLYEFGLEVEFVTNIKSYKKYIPTAKKYPNDIIITIDDDFIYPQDMVEGLLREHLVLPNVILGTRAHRVKYNKKGKILPYNKWEYEANSFSLKEDVFLTSGAGMLFPPGLLSNEVFNEKVFMELADSADDIWFKVIAHISGVDCKKINDKRDWPTRYLQLSTGYNQSLSSMNVGKARNDTQLSALLNFYNLNSLRR</sequence>
<dbReference type="EMBL" id="CP033065">
    <property type="protein sequence ID" value="AYM85557.1"/>
    <property type="molecule type" value="Genomic_DNA"/>
</dbReference>
<keyword evidence="1" id="KW-0808">Transferase</keyword>
<organism evidence="1 2">
    <name type="scientific">Pseudoalteromonas agarivorans</name>
    <dbReference type="NCBI Taxonomy" id="176102"/>
    <lineage>
        <taxon>Bacteria</taxon>
        <taxon>Pseudomonadati</taxon>
        <taxon>Pseudomonadota</taxon>
        <taxon>Gammaproteobacteria</taxon>
        <taxon>Alteromonadales</taxon>
        <taxon>Pseudoalteromonadaceae</taxon>
        <taxon>Pseudoalteromonas</taxon>
    </lineage>
</organism>
<reference evidence="1 2" key="1">
    <citation type="submission" date="2018-10" db="EMBL/GenBank/DDBJ databases">
        <title>Complete Genome Sequence and Transcriptomic Profiles of a Marine Bacterium, Pseudoalteromonas agarivorans Hao 2018.</title>
        <authorList>
            <person name="Hao L."/>
        </authorList>
    </citation>
    <scope>NUCLEOTIDE SEQUENCE [LARGE SCALE GENOMIC DNA]</scope>
    <source>
        <strain evidence="1 2">Hao 2018</strain>
    </source>
</reference>
<accession>A0AAD0XB44</accession>
<dbReference type="SUPFAM" id="SSF53448">
    <property type="entry name" value="Nucleotide-diphospho-sugar transferases"/>
    <property type="match status" value="1"/>
</dbReference>
<evidence type="ECO:0000313" key="1">
    <source>
        <dbReference type="EMBL" id="AYM85557.1"/>
    </source>
</evidence>
<proteinExistence type="predicted"/>
<gene>
    <name evidence="1" type="ORF">D9T18_02030</name>
</gene>
<dbReference type="Proteomes" id="UP000279995">
    <property type="component" value="Chromosome I"/>
</dbReference>
<dbReference type="GO" id="GO:0016740">
    <property type="term" value="F:transferase activity"/>
    <property type="evidence" value="ECO:0007669"/>
    <property type="project" value="UniProtKB-KW"/>
</dbReference>
<evidence type="ECO:0000313" key="2">
    <source>
        <dbReference type="Proteomes" id="UP000279995"/>
    </source>
</evidence>
<name>A0AAD0XB44_9GAMM</name>